<name>A0ACC1NHJ3_9HYPO</name>
<evidence type="ECO:0000313" key="1">
    <source>
        <dbReference type="EMBL" id="KAJ2978800.1"/>
    </source>
</evidence>
<reference evidence="1" key="1">
    <citation type="submission" date="2022-08" db="EMBL/GenBank/DDBJ databases">
        <title>Genome Sequence of Lecanicillium fungicola.</title>
        <authorList>
            <person name="Buettner E."/>
        </authorList>
    </citation>
    <scope>NUCLEOTIDE SEQUENCE</scope>
    <source>
        <strain evidence="1">Babe33</strain>
    </source>
</reference>
<keyword evidence="2" id="KW-1185">Reference proteome</keyword>
<dbReference type="EMBL" id="JANJQO010000342">
    <property type="protein sequence ID" value="KAJ2978800.1"/>
    <property type="molecule type" value="Genomic_DNA"/>
</dbReference>
<proteinExistence type="predicted"/>
<gene>
    <name evidence="1" type="ORF">NQ176_g3617</name>
</gene>
<protein>
    <submittedName>
        <fullName evidence="1">Uncharacterized protein</fullName>
    </submittedName>
</protein>
<evidence type="ECO:0000313" key="2">
    <source>
        <dbReference type="Proteomes" id="UP001143910"/>
    </source>
</evidence>
<sequence>MGSITCNGATGTEMKEFTAMLPSQNLEPLWSRMSDMVPSTPNPRAMPHVWKYKDVFPHLSKAGQIVPEQMAERRVLMLVNPNLDGEGFTAVEGKKMPLVRGDVIVTPSWHWHDHGNESSKPVIWLDALNLPLFQFAPVNFAEGYGESRYPSRLDDNCEWRHPWSSVQEALDSQSASHAVYHYRTSEGSPLSTSLGVQAERISGSTFTDLSRDSCSYIYHCYEGRGHTIVEPPSGGLVVIKWVSKDTFAVPAWSKIQHFNESRTEVAYLVAIHDGPLLDSLGLRRPKSSL</sequence>
<organism evidence="1 2">
    <name type="scientific">Zarea fungicola</name>
    <dbReference type="NCBI Taxonomy" id="93591"/>
    <lineage>
        <taxon>Eukaryota</taxon>
        <taxon>Fungi</taxon>
        <taxon>Dikarya</taxon>
        <taxon>Ascomycota</taxon>
        <taxon>Pezizomycotina</taxon>
        <taxon>Sordariomycetes</taxon>
        <taxon>Hypocreomycetidae</taxon>
        <taxon>Hypocreales</taxon>
        <taxon>Cordycipitaceae</taxon>
        <taxon>Zarea</taxon>
    </lineage>
</organism>
<accession>A0ACC1NHJ3</accession>
<dbReference type="Proteomes" id="UP001143910">
    <property type="component" value="Unassembled WGS sequence"/>
</dbReference>
<comment type="caution">
    <text evidence="1">The sequence shown here is derived from an EMBL/GenBank/DDBJ whole genome shotgun (WGS) entry which is preliminary data.</text>
</comment>